<dbReference type="CDD" id="cd00130">
    <property type="entry name" value="PAS"/>
    <property type="match status" value="3"/>
</dbReference>
<keyword evidence="11 15" id="KW-1133">Transmembrane helix</keyword>
<dbReference type="Pfam" id="PF14827">
    <property type="entry name" value="dCache_3"/>
    <property type="match status" value="1"/>
</dbReference>
<dbReference type="SMART" id="SM00086">
    <property type="entry name" value="PAC"/>
    <property type="match status" value="4"/>
</dbReference>
<keyword evidence="20" id="KW-1185">Reference proteome</keyword>
<dbReference type="InterPro" id="IPR036890">
    <property type="entry name" value="HATPase_C_sf"/>
</dbReference>
<dbReference type="InterPro" id="IPR036097">
    <property type="entry name" value="HisK_dim/P_sf"/>
</dbReference>
<dbReference type="GO" id="GO:0006355">
    <property type="term" value="P:regulation of DNA-templated transcription"/>
    <property type="evidence" value="ECO:0007669"/>
    <property type="project" value="InterPro"/>
</dbReference>
<keyword evidence="10" id="KW-0067">ATP-binding</keyword>
<keyword evidence="7 15" id="KW-0812">Transmembrane</keyword>
<evidence type="ECO:0000256" key="2">
    <source>
        <dbReference type="ARBA" id="ARBA00004651"/>
    </source>
</evidence>
<dbReference type="InterPro" id="IPR003594">
    <property type="entry name" value="HATPase_dom"/>
</dbReference>
<evidence type="ECO:0000256" key="8">
    <source>
        <dbReference type="ARBA" id="ARBA00022741"/>
    </source>
</evidence>
<dbReference type="Proteomes" id="UP000199412">
    <property type="component" value="Unassembled WGS sequence"/>
</dbReference>
<dbReference type="InterPro" id="IPR005467">
    <property type="entry name" value="His_kinase_dom"/>
</dbReference>
<gene>
    <name evidence="19" type="ORF">SAMN05421720_11215</name>
</gene>
<keyword evidence="5" id="KW-0597">Phosphoprotein</keyword>
<keyword evidence="6" id="KW-0808">Transferase</keyword>
<dbReference type="SUPFAM" id="SSF55785">
    <property type="entry name" value="PYP-like sensor domain (PAS domain)"/>
    <property type="match status" value="4"/>
</dbReference>
<feature type="transmembrane region" description="Helical" evidence="15">
    <location>
        <begin position="328"/>
        <end position="350"/>
    </location>
</feature>
<dbReference type="PROSITE" id="PS50109">
    <property type="entry name" value="HIS_KIN"/>
    <property type="match status" value="1"/>
</dbReference>
<name>A0A1G7FQ75_9PROT</name>
<feature type="domain" description="PAC" evidence="18">
    <location>
        <begin position="697"/>
        <end position="749"/>
    </location>
</feature>
<dbReference type="GO" id="GO:0005886">
    <property type="term" value="C:plasma membrane"/>
    <property type="evidence" value="ECO:0007669"/>
    <property type="project" value="UniProtKB-SubCell"/>
</dbReference>
<dbReference type="PANTHER" id="PTHR43047:SF72">
    <property type="entry name" value="OSMOSENSING HISTIDINE PROTEIN KINASE SLN1"/>
    <property type="match status" value="1"/>
</dbReference>
<dbReference type="InterPro" id="IPR000700">
    <property type="entry name" value="PAS-assoc_C"/>
</dbReference>
<feature type="domain" description="PAS" evidence="17">
    <location>
        <begin position="622"/>
        <end position="693"/>
    </location>
</feature>
<evidence type="ECO:0000256" key="3">
    <source>
        <dbReference type="ARBA" id="ARBA00012438"/>
    </source>
</evidence>
<comment type="catalytic activity">
    <reaction evidence="1">
        <text>ATP + protein L-histidine = ADP + protein N-phospho-L-histidine.</text>
        <dbReference type="EC" id="2.7.13.3"/>
    </reaction>
</comment>
<dbReference type="GO" id="GO:0000155">
    <property type="term" value="F:phosphorelay sensor kinase activity"/>
    <property type="evidence" value="ECO:0007669"/>
    <property type="project" value="InterPro"/>
</dbReference>
<evidence type="ECO:0000313" key="20">
    <source>
        <dbReference type="Proteomes" id="UP000199412"/>
    </source>
</evidence>
<dbReference type="AlphaFoldDB" id="A0A1G7FQ75"/>
<dbReference type="Gene3D" id="3.30.450.20">
    <property type="entry name" value="PAS domain"/>
    <property type="match status" value="5"/>
</dbReference>
<dbReference type="Gene3D" id="1.10.287.130">
    <property type="match status" value="1"/>
</dbReference>
<dbReference type="Gene3D" id="2.10.70.100">
    <property type="match status" value="1"/>
</dbReference>
<dbReference type="Gene3D" id="3.30.565.10">
    <property type="entry name" value="Histidine kinase-like ATPase, C-terminal domain"/>
    <property type="match status" value="1"/>
</dbReference>
<dbReference type="GO" id="GO:0009927">
    <property type="term" value="F:histidine phosphotransfer kinase activity"/>
    <property type="evidence" value="ECO:0007669"/>
    <property type="project" value="TreeGrafter"/>
</dbReference>
<dbReference type="InterPro" id="IPR013656">
    <property type="entry name" value="PAS_4"/>
</dbReference>
<keyword evidence="4" id="KW-1003">Cell membrane</keyword>
<evidence type="ECO:0000256" key="14">
    <source>
        <dbReference type="SAM" id="Coils"/>
    </source>
</evidence>
<feature type="domain" description="PAC" evidence="18">
    <location>
        <begin position="825"/>
        <end position="877"/>
    </location>
</feature>
<keyword evidence="14" id="KW-0175">Coiled coil</keyword>
<dbReference type="SMART" id="SM00091">
    <property type="entry name" value="PAS"/>
    <property type="match status" value="4"/>
</dbReference>
<dbReference type="SUPFAM" id="SSF47384">
    <property type="entry name" value="Homodimeric domain of signal transducing histidine kinase"/>
    <property type="match status" value="1"/>
</dbReference>
<dbReference type="InterPro" id="IPR003661">
    <property type="entry name" value="HisK_dim/P_dom"/>
</dbReference>
<keyword evidence="8" id="KW-0547">Nucleotide-binding</keyword>
<dbReference type="RefSeq" id="WP_176793759.1">
    <property type="nucleotide sequence ID" value="NZ_FNAP01000012.1"/>
</dbReference>
<evidence type="ECO:0000256" key="5">
    <source>
        <dbReference type="ARBA" id="ARBA00022553"/>
    </source>
</evidence>
<dbReference type="InterPro" id="IPR004358">
    <property type="entry name" value="Sig_transdc_His_kin-like_C"/>
</dbReference>
<dbReference type="EC" id="2.7.13.3" evidence="3"/>
<proteinExistence type="predicted"/>
<keyword evidence="9" id="KW-0418">Kinase</keyword>
<evidence type="ECO:0000259" key="16">
    <source>
        <dbReference type="PROSITE" id="PS50109"/>
    </source>
</evidence>
<dbReference type="InterPro" id="IPR035965">
    <property type="entry name" value="PAS-like_dom_sf"/>
</dbReference>
<evidence type="ECO:0000256" key="12">
    <source>
        <dbReference type="ARBA" id="ARBA00023012"/>
    </source>
</evidence>
<evidence type="ECO:0000256" key="6">
    <source>
        <dbReference type="ARBA" id="ARBA00022679"/>
    </source>
</evidence>
<dbReference type="InterPro" id="IPR029150">
    <property type="entry name" value="dCache_3"/>
</dbReference>
<evidence type="ECO:0000256" key="15">
    <source>
        <dbReference type="SAM" id="Phobius"/>
    </source>
</evidence>
<feature type="domain" description="Histidine kinase" evidence="16">
    <location>
        <begin position="895"/>
        <end position="1116"/>
    </location>
</feature>
<dbReference type="InterPro" id="IPR001610">
    <property type="entry name" value="PAC"/>
</dbReference>
<dbReference type="Pfam" id="PF08448">
    <property type="entry name" value="PAS_4"/>
    <property type="match status" value="1"/>
</dbReference>
<dbReference type="SUPFAM" id="SSF55874">
    <property type="entry name" value="ATPase domain of HSP90 chaperone/DNA topoisomerase II/histidine kinase"/>
    <property type="match status" value="1"/>
</dbReference>
<dbReference type="Pfam" id="PF13426">
    <property type="entry name" value="PAS_9"/>
    <property type="match status" value="1"/>
</dbReference>
<dbReference type="FunFam" id="1.10.287.130:FF:000038">
    <property type="entry name" value="Sensory transduction histidine kinase"/>
    <property type="match status" value="1"/>
</dbReference>
<dbReference type="InterPro" id="IPR000014">
    <property type="entry name" value="PAS"/>
</dbReference>
<evidence type="ECO:0000256" key="13">
    <source>
        <dbReference type="ARBA" id="ARBA00023136"/>
    </source>
</evidence>
<evidence type="ECO:0000259" key="18">
    <source>
        <dbReference type="PROSITE" id="PS50113"/>
    </source>
</evidence>
<dbReference type="PANTHER" id="PTHR43047">
    <property type="entry name" value="TWO-COMPONENT HISTIDINE PROTEIN KINASE"/>
    <property type="match status" value="1"/>
</dbReference>
<dbReference type="EMBL" id="FNAP01000012">
    <property type="protein sequence ID" value="SDE77815.1"/>
    <property type="molecule type" value="Genomic_DNA"/>
</dbReference>
<keyword evidence="12" id="KW-0902">Two-component regulatory system</keyword>
<feature type="transmembrane region" description="Helical" evidence="15">
    <location>
        <begin position="35"/>
        <end position="56"/>
    </location>
</feature>
<protein>
    <recommendedName>
        <fullName evidence="3">histidine kinase</fullName>
        <ecNumber evidence="3">2.7.13.3</ecNumber>
    </recommendedName>
</protein>
<comment type="subcellular location">
    <subcellularLocation>
        <location evidence="2">Cell membrane</location>
        <topology evidence="2">Multi-pass membrane protein</topology>
    </subcellularLocation>
</comment>
<evidence type="ECO:0000256" key="10">
    <source>
        <dbReference type="ARBA" id="ARBA00022840"/>
    </source>
</evidence>
<evidence type="ECO:0000256" key="9">
    <source>
        <dbReference type="ARBA" id="ARBA00022777"/>
    </source>
</evidence>
<dbReference type="InterPro" id="IPR013767">
    <property type="entry name" value="PAS_fold"/>
</dbReference>
<dbReference type="STRING" id="69960.SAMN05421720_11215"/>
<feature type="domain" description="PAC" evidence="18">
    <location>
        <begin position="569"/>
        <end position="621"/>
    </location>
</feature>
<evidence type="ECO:0000313" key="19">
    <source>
        <dbReference type="EMBL" id="SDE77815.1"/>
    </source>
</evidence>
<evidence type="ECO:0000256" key="4">
    <source>
        <dbReference type="ARBA" id="ARBA00022475"/>
    </source>
</evidence>
<reference evidence="19 20" key="1">
    <citation type="submission" date="2016-10" db="EMBL/GenBank/DDBJ databases">
        <authorList>
            <person name="de Groot N.N."/>
        </authorList>
    </citation>
    <scope>NUCLEOTIDE SEQUENCE [LARGE SCALE GENOMIC DNA]</scope>
    <source>
        <strain evidence="19 20">ATCC 700224</strain>
    </source>
</reference>
<dbReference type="CDD" id="cd00082">
    <property type="entry name" value="HisKA"/>
    <property type="match status" value="1"/>
</dbReference>
<feature type="domain" description="PAC" evidence="18">
    <location>
        <begin position="442"/>
        <end position="494"/>
    </location>
</feature>
<dbReference type="SUPFAM" id="SSF103190">
    <property type="entry name" value="Sensory domain-like"/>
    <property type="match status" value="1"/>
</dbReference>
<dbReference type="SMART" id="SM00388">
    <property type="entry name" value="HisKA"/>
    <property type="match status" value="1"/>
</dbReference>
<evidence type="ECO:0000256" key="7">
    <source>
        <dbReference type="ARBA" id="ARBA00022692"/>
    </source>
</evidence>
<dbReference type="SMART" id="SM00387">
    <property type="entry name" value="HATPase_c"/>
    <property type="match status" value="1"/>
</dbReference>
<dbReference type="InterPro" id="IPR029151">
    <property type="entry name" value="Sensor-like_sf"/>
</dbReference>
<keyword evidence="13 15" id="KW-0472">Membrane</keyword>
<organism evidence="19 20">
    <name type="scientific">Rhodospira trueperi</name>
    <dbReference type="NCBI Taxonomy" id="69960"/>
    <lineage>
        <taxon>Bacteria</taxon>
        <taxon>Pseudomonadati</taxon>
        <taxon>Pseudomonadota</taxon>
        <taxon>Alphaproteobacteria</taxon>
        <taxon>Rhodospirillales</taxon>
        <taxon>Rhodospirillaceae</taxon>
        <taxon>Rhodospira</taxon>
    </lineage>
</organism>
<evidence type="ECO:0000256" key="11">
    <source>
        <dbReference type="ARBA" id="ARBA00022989"/>
    </source>
</evidence>
<accession>A0A1G7FQ75</accession>
<dbReference type="InterPro" id="IPR013655">
    <property type="entry name" value="PAS_fold_3"/>
</dbReference>
<evidence type="ECO:0000256" key="1">
    <source>
        <dbReference type="ARBA" id="ARBA00000085"/>
    </source>
</evidence>
<evidence type="ECO:0000259" key="17">
    <source>
        <dbReference type="PROSITE" id="PS50112"/>
    </source>
</evidence>
<dbReference type="PROSITE" id="PS50113">
    <property type="entry name" value="PAC"/>
    <property type="match status" value="4"/>
</dbReference>
<dbReference type="Pfam" id="PF00989">
    <property type="entry name" value="PAS"/>
    <property type="match status" value="1"/>
</dbReference>
<sequence>MFQSFFARTTAVSGHDAGPLSIAAPVLNRPLRQQVLLPLTLGLVLLVVAFAAFQLFQERLALNARSRDIAEGVTQDLGAALRQQAKALSALVTLVARDPETCRGLEALDRDRLLALHADTFADLRRRHDITHFYFHRPDRVNLLRVHLPARHGDRIGRATIIEAALNGEESSGIELGPLGTFTLRVVRPIFADERLIGFIELGMEIESLLEEVGNSRDVSLALLIDKAFLNRSDWERGMAMLGRPAQWDLFSRAALIYRSDRPMPDGWQGFATLGDGTRAPRLVANLVDGHAWHLIAAPMFDVSGTNVGRLLVARDISSSVAVFLQHLGIVFALAAAVIGTLMVALSHLLRKADRTIAAQQAGLAVSAERLDLATAAAGIGIWDLDLDMGSGLWDARMFDLYELPAQPRPPSIDMWLSMVDAQDRSRVELDVKSALAGTGYVDTAFRVNLPSGRTRHVRSMARVVTDSGGQPRRMIGVNYDVTDLVEAQRSRAALAAVVENTNSLVAVKDLDLRIIGANQAYVDRAGHASMDDLLGRTEAEVFGEDTERVRASMTDDRRAQALPRGAVIEREETILQPDGGFRTYLTRKHPIYGQDDAVMGTGTIALDITERKRLEVSLAASERRFRDLVETTSDWIWEVDLDLRITFCSANVESVLGYTPEELLGHTNMDFINAPESLPAVKRTLETAIANRAPIRDMEQWLRTREGELVCVVTNAVPILDEHGALIGMRGTNRDITLRRRMEDMLKLRNRALAAAANGIVITSAEDDQPVVYCNPAFQQITGYTADEIMGRNMRFLHGDDEDQEALAELRIVLKEGFRDGQLFHGLLRNYRKDGTMFWSRLSIAPVVDHKGRVSHLVGIQEDVTETKQREQELQQAREQADQANRSKSDFLAKMSHELRTPLNAIIGFSDVMKAEMFGPLGASRYLDYMEHIHNSGGFLLAMINDILDMSKIEAGRMVLHEAIVSLPDVVRSVQEMTRADADRRGVAVRAETVEAMPCVWADERAVKQMLMNLVSNAIKFTPRDGVVTLSAALADNGGVVVEVVDTGVGIPPEDLDAVLEPFRQSGPRHDTNEPGTGLGLALVRSLIELHGGHIKLSSTVDVGTRVYLRFPPERSRAPASVSAD</sequence>
<dbReference type="Pfam" id="PF02518">
    <property type="entry name" value="HATPase_c"/>
    <property type="match status" value="1"/>
</dbReference>
<dbReference type="Pfam" id="PF00512">
    <property type="entry name" value="HisKA"/>
    <property type="match status" value="1"/>
</dbReference>
<dbReference type="PROSITE" id="PS50112">
    <property type="entry name" value="PAS"/>
    <property type="match status" value="2"/>
</dbReference>
<feature type="domain" description="PAS" evidence="17">
    <location>
        <begin position="752"/>
        <end position="818"/>
    </location>
</feature>
<dbReference type="GO" id="GO:0005524">
    <property type="term" value="F:ATP binding"/>
    <property type="evidence" value="ECO:0007669"/>
    <property type="project" value="UniProtKB-KW"/>
</dbReference>
<dbReference type="NCBIfam" id="TIGR00229">
    <property type="entry name" value="sensory_box"/>
    <property type="match status" value="3"/>
</dbReference>
<dbReference type="Pfam" id="PF08447">
    <property type="entry name" value="PAS_3"/>
    <property type="match status" value="1"/>
</dbReference>
<feature type="coiled-coil region" evidence="14">
    <location>
        <begin position="858"/>
        <end position="895"/>
    </location>
</feature>
<dbReference type="PRINTS" id="PR00344">
    <property type="entry name" value="BCTRLSENSOR"/>
</dbReference>